<evidence type="ECO:0000256" key="8">
    <source>
        <dbReference type="SAM" id="MobiDB-lite"/>
    </source>
</evidence>
<dbReference type="InterPro" id="IPR013083">
    <property type="entry name" value="Znf_RING/FYVE/PHD"/>
</dbReference>
<dbReference type="GeneID" id="9594006"/>
<dbReference type="OrthoDB" id="5817083at2759"/>
<protein>
    <recommendedName>
        <fullName evidence="9">RING-CH-type domain-containing protein</fullName>
    </recommendedName>
</protein>
<evidence type="ECO:0000256" key="6">
    <source>
        <dbReference type="ARBA" id="ARBA00022989"/>
    </source>
</evidence>
<dbReference type="RefSeq" id="XP_003029649.1">
    <property type="nucleotide sequence ID" value="XM_003029603.1"/>
</dbReference>
<dbReference type="AlphaFoldDB" id="D8QBG2"/>
<evidence type="ECO:0000256" key="3">
    <source>
        <dbReference type="ARBA" id="ARBA00022723"/>
    </source>
</evidence>
<feature type="non-terminal residue" evidence="10">
    <location>
        <position position="470"/>
    </location>
</feature>
<keyword evidence="4" id="KW-0863">Zinc-finger</keyword>
<keyword evidence="2" id="KW-0812">Transmembrane</keyword>
<evidence type="ECO:0000256" key="7">
    <source>
        <dbReference type="ARBA" id="ARBA00023136"/>
    </source>
</evidence>
<evidence type="ECO:0000256" key="4">
    <source>
        <dbReference type="ARBA" id="ARBA00022771"/>
    </source>
</evidence>
<evidence type="ECO:0000256" key="1">
    <source>
        <dbReference type="ARBA" id="ARBA00004141"/>
    </source>
</evidence>
<dbReference type="InterPro" id="IPR011016">
    <property type="entry name" value="Znf_RING-CH"/>
</dbReference>
<feature type="domain" description="RING-CH-type" evidence="9">
    <location>
        <begin position="22"/>
        <end position="96"/>
    </location>
</feature>
<accession>D8QBG2</accession>
<dbReference type="SUPFAM" id="SSF57850">
    <property type="entry name" value="RING/U-box"/>
    <property type="match status" value="1"/>
</dbReference>
<dbReference type="GO" id="GO:0008270">
    <property type="term" value="F:zinc ion binding"/>
    <property type="evidence" value="ECO:0007669"/>
    <property type="project" value="UniProtKB-KW"/>
</dbReference>
<evidence type="ECO:0000313" key="11">
    <source>
        <dbReference type="Proteomes" id="UP000007431"/>
    </source>
</evidence>
<gene>
    <name evidence="10" type="ORF">SCHCODRAFT_111228</name>
</gene>
<sequence length="470" mass="52185">MSDPSGVLPEPVSLTSGTGIRVDQLRRRTCFICQQEETFDADSNPSNAWVHPCRCTLLAHRTCLVNWINAVHLPKAPDPYKMEVRCPQCNEVYTFAVNDSTPSRLLKVFDLGNKIVEGAVQIGMRALVIGAILSFGRSIYTVFIAYGAASIRLYIGEEMYQILLSDDTLVWPWEAFIRLPWIPLNALLGSYLSIANILWDPLPAFLIWPASTAAAHRTVRRTLLSLGRSDAFPRGVTAAWPPSPAFVHFLGIPGARFTYSLVRGRMIRRIAGLPQRESTAENTLRQLVEDSDSEDSDGEEGDEGDEVDEAVALQRHLSRPGWLARAGHSLLTPFYANGMGWVLGEAARHAQWLKTALAIRPALDPLAVVPAPVLTPLDFWKTGAMRGEDVSSITAFFRAFWGGTGLWASTDPVWFRNILGLGIFMVAKDALYALHLRYALRELRSRKIISRDFGNVDRSTLDLIPRDVAS</sequence>
<proteinExistence type="predicted"/>
<dbReference type="Gene3D" id="3.30.40.10">
    <property type="entry name" value="Zinc/RING finger domain, C3HC4 (zinc finger)"/>
    <property type="match status" value="1"/>
</dbReference>
<feature type="region of interest" description="Disordered" evidence="8">
    <location>
        <begin position="281"/>
        <end position="306"/>
    </location>
</feature>
<dbReference type="VEuPathDB" id="FungiDB:SCHCODRAFT_02703597"/>
<keyword evidence="5" id="KW-0862">Zinc</keyword>
<dbReference type="PROSITE" id="PS51292">
    <property type="entry name" value="ZF_RING_CH"/>
    <property type="match status" value="1"/>
</dbReference>
<keyword evidence="6" id="KW-1133">Transmembrane helix</keyword>
<dbReference type="KEGG" id="scm:SCHCO_02703597"/>
<name>D8QBG2_SCHCM</name>
<dbReference type="Pfam" id="PF12906">
    <property type="entry name" value="RINGv"/>
    <property type="match status" value="1"/>
</dbReference>
<dbReference type="PANTHER" id="PTHR46283">
    <property type="entry name" value="E3 UBIQUITIN-PROTEIN LIGASE MARCH5"/>
    <property type="match status" value="1"/>
</dbReference>
<dbReference type="SMART" id="SM00744">
    <property type="entry name" value="RINGv"/>
    <property type="match status" value="1"/>
</dbReference>
<evidence type="ECO:0000256" key="5">
    <source>
        <dbReference type="ARBA" id="ARBA00022833"/>
    </source>
</evidence>
<evidence type="ECO:0000256" key="2">
    <source>
        <dbReference type="ARBA" id="ARBA00022692"/>
    </source>
</evidence>
<dbReference type="HOGENOM" id="CLU_547413_0_0_1"/>
<feature type="compositionally biased region" description="Acidic residues" evidence="8">
    <location>
        <begin position="289"/>
        <end position="306"/>
    </location>
</feature>
<dbReference type="eggNOG" id="KOG3053">
    <property type="taxonomic scope" value="Eukaryota"/>
</dbReference>
<dbReference type="GO" id="GO:0016020">
    <property type="term" value="C:membrane"/>
    <property type="evidence" value="ECO:0007669"/>
    <property type="project" value="UniProtKB-SubCell"/>
</dbReference>
<keyword evidence="3" id="KW-0479">Metal-binding</keyword>
<comment type="subcellular location">
    <subcellularLocation>
        <location evidence="1">Membrane</location>
        <topology evidence="1">Multi-pass membrane protein</topology>
    </subcellularLocation>
</comment>
<evidence type="ECO:0000313" key="10">
    <source>
        <dbReference type="EMBL" id="EFI94746.1"/>
    </source>
</evidence>
<keyword evidence="7" id="KW-0472">Membrane</keyword>
<dbReference type="OMA" id="TIWACLL"/>
<dbReference type="EMBL" id="GL377309">
    <property type="protein sequence ID" value="EFI94746.1"/>
    <property type="molecule type" value="Genomic_DNA"/>
</dbReference>
<organism evidence="11">
    <name type="scientific">Schizophyllum commune (strain H4-8 / FGSC 9210)</name>
    <name type="common">Split gill fungus</name>
    <dbReference type="NCBI Taxonomy" id="578458"/>
    <lineage>
        <taxon>Eukaryota</taxon>
        <taxon>Fungi</taxon>
        <taxon>Dikarya</taxon>
        <taxon>Basidiomycota</taxon>
        <taxon>Agaricomycotina</taxon>
        <taxon>Agaricomycetes</taxon>
        <taxon>Agaricomycetidae</taxon>
        <taxon>Agaricales</taxon>
        <taxon>Schizophyllaceae</taxon>
        <taxon>Schizophyllum</taxon>
    </lineage>
</organism>
<evidence type="ECO:0000259" key="9">
    <source>
        <dbReference type="PROSITE" id="PS51292"/>
    </source>
</evidence>
<dbReference type="InParanoid" id="D8QBG2"/>
<keyword evidence="11" id="KW-1185">Reference proteome</keyword>
<dbReference type="Proteomes" id="UP000007431">
    <property type="component" value="Unassembled WGS sequence"/>
</dbReference>
<reference evidence="10 11" key="1">
    <citation type="journal article" date="2010" name="Nat. Biotechnol.">
        <title>Genome sequence of the model mushroom Schizophyllum commune.</title>
        <authorList>
            <person name="Ohm R.A."/>
            <person name="de Jong J.F."/>
            <person name="Lugones L.G."/>
            <person name="Aerts A."/>
            <person name="Kothe E."/>
            <person name="Stajich J.E."/>
            <person name="de Vries R.P."/>
            <person name="Record E."/>
            <person name="Levasseur A."/>
            <person name="Baker S.E."/>
            <person name="Bartholomew K.A."/>
            <person name="Coutinho P.M."/>
            <person name="Erdmann S."/>
            <person name="Fowler T.J."/>
            <person name="Gathman A.C."/>
            <person name="Lombard V."/>
            <person name="Henrissat B."/>
            <person name="Knabe N."/>
            <person name="Kuees U."/>
            <person name="Lilly W.W."/>
            <person name="Lindquist E."/>
            <person name="Lucas S."/>
            <person name="Magnuson J.K."/>
            <person name="Piumi F."/>
            <person name="Raudaskoski M."/>
            <person name="Salamov A."/>
            <person name="Schmutz J."/>
            <person name="Schwarze F.W.M.R."/>
            <person name="vanKuyk P.A."/>
            <person name="Horton J.S."/>
            <person name="Grigoriev I.V."/>
            <person name="Woesten H.A.B."/>
        </authorList>
    </citation>
    <scope>NUCLEOTIDE SEQUENCE [LARGE SCALE GENOMIC DNA]</scope>
    <source>
        <strain evidence="11">H4-8 / FGSC 9210</strain>
    </source>
</reference>